<dbReference type="KEGG" id="nmk:CHR53_10665"/>
<dbReference type="GO" id="GO:0004656">
    <property type="term" value="F:procollagen-proline 4-dioxygenase activity"/>
    <property type="evidence" value="ECO:0007669"/>
    <property type="project" value="TreeGrafter"/>
</dbReference>
<dbReference type="GO" id="GO:0031418">
    <property type="term" value="F:L-ascorbic acid binding"/>
    <property type="evidence" value="ECO:0007669"/>
    <property type="project" value="UniProtKB-KW"/>
</dbReference>
<keyword evidence="5" id="KW-0560">Oxidoreductase</keyword>
<feature type="domain" description="Fe2OG dioxygenase" evidence="7">
    <location>
        <begin position="171"/>
        <end position="276"/>
    </location>
</feature>
<dbReference type="GO" id="GO:0005506">
    <property type="term" value="F:iron ion binding"/>
    <property type="evidence" value="ECO:0007669"/>
    <property type="project" value="InterPro"/>
</dbReference>
<dbReference type="RefSeq" id="WP_066396879.1">
    <property type="nucleotide sequence ID" value="NZ_CP022572.1"/>
</dbReference>
<organism evidence="8 9">
    <name type="scientific">Neobacillus mesonae</name>
    <dbReference type="NCBI Taxonomy" id="1193713"/>
    <lineage>
        <taxon>Bacteria</taxon>
        <taxon>Bacillati</taxon>
        <taxon>Bacillota</taxon>
        <taxon>Bacilli</taxon>
        <taxon>Bacillales</taxon>
        <taxon>Bacillaceae</taxon>
        <taxon>Neobacillus</taxon>
    </lineage>
</organism>
<dbReference type="PROSITE" id="PS51471">
    <property type="entry name" value="FE2OG_OXY"/>
    <property type="match status" value="1"/>
</dbReference>
<keyword evidence="6" id="KW-0408">Iron</keyword>
<keyword evidence="9" id="KW-1185">Reference proteome</keyword>
<dbReference type="PANTHER" id="PTHR10869">
    <property type="entry name" value="PROLYL 4-HYDROXYLASE ALPHA SUBUNIT"/>
    <property type="match status" value="1"/>
</dbReference>
<evidence type="ECO:0000259" key="7">
    <source>
        <dbReference type="PROSITE" id="PS51471"/>
    </source>
</evidence>
<name>A0A3T0HX94_9BACI</name>
<evidence type="ECO:0000256" key="4">
    <source>
        <dbReference type="ARBA" id="ARBA00022964"/>
    </source>
</evidence>
<evidence type="ECO:0000256" key="2">
    <source>
        <dbReference type="ARBA" id="ARBA00022723"/>
    </source>
</evidence>
<sequence length="283" mass="31816">MEKIAHISNELKDWILNTLKTGVNPEAIASAMIKKGFDPVFAYKTLLNLVNNKPVETVVREQRPFRYEVPEIAKTGSVISTSDREIKVLMRIEKPFILYLDNVLSHEECDILIEMSRKRLKPSKVVDSVTGEIKAAAGRTSSGTYYQLSEAPLIGTIEGRIMQLTNFPIENGEGLQVLHYKVGEEYKPHFDYFPENKIQASTGGQRIATVLMYLNDVPEGGETIFPKVGVSVTPKKGSAVFFHYGNSQGQVDRLSLHSSIPVVDGEKWVATKWLRESEILERF</sequence>
<evidence type="ECO:0000256" key="1">
    <source>
        <dbReference type="ARBA" id="ARBA00001961"/>
    </source>
</evidence>
<dbReference type="InterPro" id="IPR006620">
    <property type="entry name" value="Pro_4_hyd_alph"/>
</dbReference>
<comment type="cofactor">
    <cofactor evidence="1">
        <name>L-ascorbate</name>
        <dbReference type="ChEBI" id="CHEBI:38290"/>
    </cofactor>
</comment>
<evidence type="ECO:0000256" key="3">
    <source>
        <dbReference type="ARBA" id="ARBA00022896"/>
    </source>
</evidence>
<proteinExistence type="predicted"/>
<accession>A0A3T0HX94</accession>
<dbReference type="InterPro" id="IPR045054">
    <property type="entry name" value="P4HA-like"/>
</dbReference>
<dbReference type="InterPro" id="IPR005123">
    <property type="entry name" value="Oxoglu/Fe-dep_dioxygenase_dom"/>
</dbReference>
<keyword evidence="2" id="KW-0479">Metal-binding</keyword>
<dbReference type="STRING" id="1193713.GCA_001636315_04555"/>
<evidence type="ECO:0000313" key="8">
    <source>
        <dbReference type="EMBL" id="AZU61703.1"/>
    </source>
</evidence>
<gene>
    <name evidence="8" type="ORF">CHR53_10665</name>
</gene>
<dbReference type="Gene3D" id="2.60.120.620">
    <property type="entry name" value="q2cbj1_9rhob like domain"/>
    <property type="match status" value="1"/>
</dbReference>
<evidence type="ECO:0000313" key="9">
    <source>
        <dbReference type="Proteomes" id="UP000282892"/>
    </source>
</evidence>
<reference evidence="8 9" key="1">
    <citation type="submission" date="2017-07" db="EMBL/GenBank/DDBJ databases">
        <title>The complete genome sequence of Bacillus mesonae strain H20-5, an efficient strain improving plant abiotic stress resistance.</title>
        <authorList>
            <person name="Kim S.Y."/>
            <person name="Song H."/>
            <person name="Sang M.K."/>
            <person name="Weon H.-Y."/>
            <person name="Song J."/>
        </authorList>
    </citation>
    <scope>NUCLEOTIDE SEQUENCE [LARGE SCALE GENOMIC DNA]</scope>
    <source>
        <strain evidence="8 9">H20-5</strain>
    </source>
</reference>
<dbReference type="Pfam" id="PF13640">
    <property type="entry name" value="2OG-FeII_Oxy_3"/>
    <property type="match status" value="1"/>
</dbReference>
<dbReference type="PANTHER" id="PTHR10869:SF246">
    <property type="entry name" value="TRANSMEMBRANE PROLYL 4-HYDROXYLASE"/>
    <property type="match status" value="1"/>
</dbReference>
<dbReference type="EMBL" id="CP022572">
    <property type="protein sequence ID" value="AZU61703.1"/>
    <property type="molecule type" value="Genomic_DNA"/>
</dbReference>
<evidence type="ECO:0000256" key="5">
    <source>
        <dbReference type="ARBA" id="ARBA00023002"/>
    </source>
</evidence>
<dbReference type="SMART" id="SM00702">
    <property type="entry name" value="P4Hc"/>
    <property type="match status" value="1"/>
</dbReference>
<dbReference type="OrthoDB" id="269774at2"/>
<protein>
    <submittedName>
        <fullName evidence="8">2-oxoglutarate-dependent dioxygenase</fullName>
    </submittedName>
</protein>
<dbReference type="InterPro" id="IPR044862">
    <property type="entry name" value="Pro_4_hyd_alph_FE2OG_OXY"/>
</dbReference>
<dbReference type="Proteomes" id="UP000282892">
    <property type="component" value="Chromosome"/>
</dbReference>
<keyword evidence="3" id="KW-0847">Vitamin C</keyword>
<dbReference type="AlphaFoldDB" id="A0A3T0HX94"/>
<keyword evidence="4 8" id="KW-0223">Dioxygenase</keyword>
<evidence type="ECO:0000256" key="6">
    <source>
        <dbReference type="ARBA" id="ARBA00023004"/>
    </source>
</evidence>